<dbReference type="Proteomes" id="UP000812287">
    <property type="component" value="Unassembled WGS sequence"/>
</dbReference>
<protein>
    <submittedName>
        <fullName evidence="1">Uncharacterized protein</fullName>
    </submittedName>
</protein>
<dbReference type="OrthoDB" id="2205812at2759"/>
<sequence>KSNLKGLDISGSEEHLIAKLFADNTATFLYEEDFKELKKILDNWCIASGAYFNVKKTQIIPISSKEFCLRVANKWKSKTEFRQISDNIQIIKE</sequence>
<proteinExistence type="predicted"/>
<gene>
    <name evidence="1" type="ORF">BT62DRAFT_901588</name>
</gene>
<organism evidence="1 2">
    <name type="scientific">Guyanagaster necrorhizus</name>
    <dbReference type="NCBI Taxonomy" id="856835"/>
    <lineage>
        <taxon>Eukaryota</taxon>
        <taxon>Fungi</taxon>
        <taxon>Dikarya</taxon>
        <taxon>Basidiomycota</taxon>
        <taxon>Agaricomycotina</taxon>
        <taxon>Agaricomycetes</taxon>
        <taxon>Agaricomycetidae</taxon>
        <taxon>Agaricales</taxon>
        <taxon>Marasmiineae</taxon>
        <taxon>Physalacriaceae</taxon>
        <taxon>Guyanagaster</taxon>
    </lineage>
</organism>
<name>A0A9P8AQ27_9AGAR</name>
<dbReference type="RefSeq" id="XP_043037443.1">
    <property type="nucleotide sequence ID" value="XM_043183463.1"/>
</dbReference>
<evidence type="ECO:0000313" key="1">
    <source>
        <dbReference type="EMBL" id="KAG7443943.1"/>
    </source>
</evidence>
<dbReference type="EMBL" id="MU250542">
    <property type="protein sequence ID" value="KAG7443943.1"/>
    <property type="molecule type" value="Genomic_DNA"/>
</dbReference>
<accession>A0A9P8AQ27</accession>
<reference evidence="1" key="1">
    <citation type="submission" date="2020-11" db="EMBL/GenBank/DDBJ databases">
        <title>Adaptations for nitrogen fixation in a non-lichenized fungal sporocarp promotes dispersal by wood-feeding termites.</title>
        <authorList>
            <consortium name="DOE Joint Genome Institute"/>
            <person name="Koch R.A."/>
            <person name="Yoon G."/>
            <person name="Arayal U."/>
            <person name="Lail K."/>
            <person name="Amirebrahimi M."/>
            <person name="Labutti K."/>
            <person name="Lipzen A."/>
            <person name="Riley R."/>
            <person name="Barry K."/>
            <person name="Henrissat B."/>
            <person name="Grigoriev I.V."/>
            <person name="Herr J.R."/>
            <person name="Aime M.C."/>
        </authorList>
    </citation>
    <scope>NUCLEOTIDE SEQUENCE</scope>
    <source>
        <strain evidence="1">MCA 3950</strain>
    </source>
</reference>
<dbReference type="GeneID" id="66105760"/>
<dbReference type="AlphaFoldDB" id="A0A9P8AQ27"/>
<comment type="caution">
    <text evidence="1">The sequence shown here is derived from an EMBL/GenBank/DDBJ whole genome shotgun (WGS) entry which is preliminary data.</text>
</comment>
<keyword evidence="2" id="KW-1185">Reference proteome</keyword>
<evidence type="ECO:0000313" key="2">
    <source>
        <dbReference type="Proteomes" id="UP000812287"/>
    </source>
</evidence>
<feature type="non-terminal residue" evidence="1">
    <location>
        <position position="1"/>
    </location>
</feature>